<dbReference type="EMBL" id="CP046620">
    <property type="protein sequence ID" value="QHQ37113.1"/>
    <property type="molecule type" value="Genomic_DNA"/>
</dbReference>
<evidence type="ECO:0000313" key="3">
    <source>
        <dbReference type="Proteomes" id="UP000464495"/>
    </source>
</evidence>
<feature type="transmembrane region" description="Helical" evidence="1">
    <location>
        <begin position="128"/>
        <end position="146"/>
    </location>
</feature>
<feature type="transmembrane region" description="Helical" evidence="1">
    <location>
        <begin position="95"/>
        <end position="116"/>
    </location>
</feature>
<keyword evidence="3" id="KW-1185">Reference proteome</keyword>
<dbReference type="GO" id="GO:0005886">
    <property type="term" value="C:plasma membrane"/>
    <property type="evidence" value="ECO:0007669"/>
    <property type="project" value="TreeGrafter"/>
</dbReference>
<dbReference type="PANTHER" id="PTHR34821">
    <property type="entry name" value="INNER MEMBRANE PROTEIN YDCZ"/>
    <property type="match status" value="1"/>
</dbReference>
<dbReference type="AlphaFoldDB" id="A0A6P1T5Y1"/>
<feature type="transmembrane region" description="Helical" evidence="1">
    <location>
        <begin position="68"/>
        <end position="89"/>
    </location>
</feature>
<keyword evidence="1" id="KW-1133">Transmembrane helix</keyword>
<accession>A0A6P1T5Y1</accession>
<gene>
    <name evidence="2" type="ORF">GO499_18965</name>
</gene>
<dbReference type="Proteomes" id="UP000464495">
    <property type="component" value="Chromosome"/>
</dbReference>
<evidence type="ECO:0000313" key="2">
    <source>
        <dbReference type="EMBL" id="QHQ37113.1"/>
    </source>
</evidence>
<feature type="transmembrane region" description="Helical" evidence="1">
    <location>
        <begin position="36"/>
        <end position="56"/>
    </location>
</feature>
<dbReference type="KEGG" id="amaq:GO499_18965"/>
<name>A0A6P1T5Y1_9RHOB</name>
<keyword evidence="1" id="KW-0812">Transmembrane</keyword>
<keyword evidence="1" id="KW-0472">Membrane</keyword>
<dbReference type="Pfam" id="PF04657">
    <property type="entry name" value="DMT_YdcZ"/>
    <property type="match status" value="1"/>
</dbReference>
<dbReference type="RefSeq" id="WP_161863654.1">
    <property type="nucleotide sequence ID" value="NZ_CP046620.1"/>
</dbReference>
<proteinExistence type="predicted"/>
<reference evidence="2 3" key="1">
    <citation type="submission" date="2019-12" db="EMBL/GenBank/DDBJ databases">
        <title>Complete genome sequence of Algicella marina strain 9Alg 56(T) isolated from the red alga Tichocarpus crinitus.</title>
        <authorList>
            <person name="Kim S.-G."/>
            <person name="Nedashkovskaya O.I."/>
        </authorList>
    </citation>
    <scope>NUCLEOTIDE SEQUENCE [LARGE SCALE GENOMIC DNA]</scope>
    <source>
        <strain evidence="2 3">9Alg 56</strain>
    </source>
</reference>
<organism evidence="2 3">
    <name type="scientific">Algicella marina</name>
    <dbReference type="NCBI Taxonomy" id="2683284"/>
    <lineage>
        <taxon>Bacteria</taxon>
        <taxon>Pseudomonadati</taxon>
        <taxon>Pseudomonadota</taxon>
        <taxon>Alphaproteobacteria</taxon>
        <taxon>Rhodobacterales</taxon>
        <taxon>Paracoccaceae</taxon>
        <taxon>Algicella</taxon>
    </lineage>
</organism>
<dbReference type="PANTHER" id="PTHR34821:SF2">
    <property type="entry name" value="INNER MEMBRANE PROTEIN YDCZ"/>
    <property type="match status" value="1"/>
</dbReference>
<dbReference type="InterPro" id="IPR006750">
    <property type="entry name" value="YdcZ"/>
</dbReference>
<evidence type="ECO:0000256" key="1">
    <source>
        <dbReference type="SAM" id="Phobius"/>
    </source>
</evidence>
<evidence type="ECO:0008006" key="4">
    <source>
        <dbReference type="Google" id="ProtNLM"/>
    </source>
</evidence>
<sequence length="147" mass="15762">MTISLILLTLLIGAMLSVYMPMIARSAQLLGSTPLANVPFFAIALVSSVVISFAYGDRFRDYARIPGLPLWLLTAGIMSATMIIGTSYLVPRIGIGTFFVLIVTGQLLAGLTFSYFGLFGAPAIDITFGKIAGIALVIFGAWLFTFR</sequence>
<protein>
    <recommendedName>
        <fullName evidence="4">EamA-like transporter family protein</fullName>
    </recommendedName>
</protein>